<reference evidence="1" key="1">
    <citation type="submission" date="2014-11" db="EMBL/GenBank/DDBJ databases">
        <authorList>
            <person name="Amaro Gonzalez C."/>
        </authorList>
    </citation>
    <scope>NUCLEOTIDE SEQUENCE</scope>
</reference>
<dbReference type="EMBL" id="GBXM01102229">
    <property type="protein sequence ID" value="JAH06348.1"/>
    <property type="molecule type" value="Transcribed_RNA"/>
</dbReference>
<sequence>MVRELQKVWNGSQVLTVLGIVLQSEGAETNVRL</sequence>
<proteinExistence type="predicted"/>
<organism evidence="1">
    <name type="scientific">Anguilla anguilla</name>
    <name type="common">European freshwater eel</name>
    <name type="synonym">Muraena anguilla</name>
    <dbReference type="NCBI Taxonomy" id="7936"/>
    <lineage>
        <taxon>Eukaryota</taxon>
        <taxon>Metazoa</taxon>
        <taxon>Chordata</taxon>
        <taxon>Craniata</taxon>
        <taxon>Vertebrata</taxon>
        <taxon>Euteleostomi</taxon>
        <taxon>Actinopterygii</taxon>
        <taxon>Neopterygii</taxon>
        <taxon>Teleostei</taxon>
        <taxon>Anguilliformes</taxon>
        <taxon>Anguillidae</taxon>
        <taxon>Anguilla</taxon>
    </lineage>
</organism>
<reference evidence="1" key="2">
    <citation type="journal article" date="2015" name="Fish Shellfish Immunol.">
        <title>Early steps in the European eel (Anguilla anguilla)-Vibrio vulnificus interaction in the gills: Role of the RtxA13 toxin.</title>
        <authorList>
            <person name="Callol A."/>
            <person name="Pajuelo D."/>
            <person name="Ebbesson L."/>
            <person name="Teles M."/>
            <person name="MacKenzie S."/>
            <person name="Amaro C."/>
        </authorList>
    </citation>
    <scope>NUCLEOTIDE SEQUENCE</scope>
</reference>
<evidence type="ECO:0000313" key="1">
    <source>
        <dbReference type="EMBL" id="JAH06348.1"/>
    </source>
</evidence>
<dbReference type="AlphaFoldDB" id="A0A0E9PR77"/>
<accession>A0A0E9PR77</accession>
<name>A0A0E9PR77_ANGAN</name>
<protein>
    <submittedName>
        <fullName evidence="1">Uncharacterized protein</fullName>
    </submittedName>
</protein>